<keyword evidence="3" id="KW-1185">Reference proteome</keyword>
<comment type="caution">
    <text evidence="2">The sequence shown here is derived from an EMBL/GenBank/DDBJ whole genome shotgun (WGS) entry which is preliminary data.</text>
</comment>
<protein>
    <submittedName>
        <fullName evidence="2">Uncharacterized protein</fullName>
    </submittedName>
</protein>
<keyword evidence="1" id="KW-0812">Transmembrane</keyword>
<dbReference type="Proteomes" id="UP000616499">
    <property type="component" value="Unassembled WGS sequence"/>
</dbReference>
<proteinExistence type="predicted"/>
<evidence type="ECO:0000313" key="2">
    <source>
        <dbReference type="EMBL" id="GGM26287.1"/>
    </source>
</evidence>
<feature type="transmembrane region" description="Helical" evidence="1">
    <location>
        <begin position="33"/>
        <end position="58"/>
    </location>
</feature>
<keyword evidence="1" id="KW-1133">Transmembrane helix</keyword>
<accession>A0ABQ2H379</accession>
<organism evidence="2 3">
    <name type="scientific">Pseudomonas asuensis</name>
    <dbReference type="NCBI Taxonomy" id="1825787"/>
    <lineage>
        <taxon>Bacteria</taxon>
        <taxon>Pseudomonadati</taxon>
        <taxon>Pseudomonadota</taxon>
        <taxon>Gammaproteobacteria</taxon>
        <taxon>Pseudomonadales</taxon>
        <taxon>Pseudomonadaceae</taxon>
        <taxon>Pseudomonas</taxon>
    </lineage>
</organism>
<evidence type="ECO:0000313" key="3">
    <source>
        <dbReference type="Proteomes" id="UP000616499"/>
    </source>
</evidence>
<evidence type="ECO:0000256" key="1">
    <source>
        <dbReference type="SAM" id="Phobius"/>
    </source>
</evidence>
<reference evidence="3" key="1">
    <citation type="journal article" date="2019" name="Int. J. Syst. Evol. Microbiol.">
        <title>The Global Catalogue of Microorganisms (GCM) 10K type strain sequencing project: providing services to taxonomists for standard genome sequencing and annotation.</title>
        <authorList>
            <consortium name="The Broad Institute Genomics Platform"/>
            <consortium name="The Broad Institute Genome Sequencing Center for Infectious Disease"/>
            <person name="Wu L."/>
            <person name="Ma J."/>
        </authorList>
    </citation>
    <scope>NUCLEOTIDE SEQUENCE [LARGE SCALE GENOMIC DNA]</scope>
    <source>
        <strain evidence="3">JCM 13501</strain>
    </source>
</reference>
<sequence length="104" mass="11854">MLNNRQMLQRKIANGLATRDEITKFKFMNNFQWLSLVVSAFPWIFAGVCTGALISLVGQSVFYGAMLAIGYPGNVSEYLEWLAQSTLMVSSLTTYESYKLYYDR</sequence>
<name>A0ABQ2H379_9PSED</name>
<dbReference type="RefSeq" id="WP_188868008.1">
    <property type="nucleotide sequence ID" value="NZ_BMNW01000011.1"/>
</dbReference>
<dbReference type="EMBL" id="BMNW01000011">
    <property type="protein sequence ID" value="GGM26287.1"/>
    <property type="molecule type" value="Genomic_DNA"/>
</dbReference>
<keyword evidence="1" id="KW-0472">Membrane</keyword>
<gene>
    <name evidence="2" type="ORF">GCM10009425_41190</name>
</gene>